<sequence>MVFMLRSVSGVVASMGVLFLSVIATMGFTGWLGIYLSPPTVTTPVVVMTLAVADCIHLVVIFLQGLRKGLDKRAAMLESLRLNLGPVFLTSLTTVIGFLSLNFSDAPPFRDLGNMAAMGVTVAFFLSITFLPAMMMILPVKSGQAHTRGQGSMDGIADFVIRHRRGLLIGMGGFILFLVAQVPRNALNDEFVKYFSEKVSFRQDTEYTERHLTGIYLLEFSLPAGSEGGITDPDYLRRLDAFARWLRQQPEVLHVNVFTDIMKRLNKNLHGDDPSWYRLPDNRELAAQYLLLYEFSLPFGLDLNNQVNVKKSATKLTVTLKSISSEELLALQQRAQQWLKEHAPSMYTEAASPTLMFAHIGHRNIRAMLEGTLIALVLISLVLTIFLRSVRIGLLSLVPNLAPIGMGFGLWGLFVGEVGLALSVVGGMTIGIVVDDTVHFLSKYLRARREQGATPEEAVRYAFHTVGTALWVTTLVLMLGFGVLALSDFKLNSGMGLLTAITIGLALLADFFFLPPLLMRFGDKKR</sequence>
<evidence type="ECO:0000256" key="2">
    <source>
        <dbReference type="ARBA" id="ARBA00022475"/>
    </source>
</evidence>
<evidence type="ECO:0000256" key="5">
    <source>
        <dbReference type="ARBA" id="ARBA00023136"/>
    </source>
</evidence>
<accession>A0A7C5MWR6</accession>
<dbReference type="GO" id="GO:0005886">
    <property type="term" value="C:plasma membrane"/>
    <property type="evidence" value="ECO:0007669"/>
    <property type="project" value="UniProtKB-SubCell"/>
</dbReference>
<evidence type="ECO:0000259" key="7">
    <source>
        <dbReference type="PROSITE" id="PS50156"/>
    </source>
</evidence>
<feature type="transmembrane region" description="Helical" evidence="6">
    <location>
        <begin position="41"/>
        <end position="63"/>
    </location>
</feature>
<keyword evidence="3 6" id="KW-0812">Transmembrane</keyword>
<dbReference type="PRINTS" id="PR00702">
    <property type="entry name" value="ACRIFLAVINRP"/>
</dbReference>
<dbReference type="PANTHER" id="PTHR33406">
    <property type="entry name" value="MEMBRANE PROTEIN MJ1562-RELATED"/>
    <property type="match status" value="1"/>
</dbReference>
<name>A0A7C5MWR6_9GAMM</name>
<dbReference type="AlphaFoldDB" id="A0A7C5MWR6"/>
<feature type="domain" description="SSD" evidence="7">
    <location>
        <begin position="12"/>
        <end position="137"/>
    </location>
</feature>
<feature type="transmembrane region" description="Helical" evidence="6">
    <location>
        <begin position="420"/>
        <end position="441"/>
    </location>
</feature>
<comment type="subcellular location">
    <subcellularLocation>
        <location evidence="1">Cell membrane</location>
        <topology evidence="1">Multi-pass membrane protein</topology>
    </subcellularLocation>
</comment>
<gene>
    <name evidence="8" type="ORF">ENJ98_03305</name>
</gene>
<dbReference type="EMBL" id="DROM01000202">
    <property type="protein sequence ID" value="HHH13241.1"/>
    <property type="molecule type" value="Genomic_DNA"/>
</dbReference>
<feature type="transmembrane region" description="Helical" evidence="6">
    <location>
        <begin position="497"/>
        <end position="518"/>
    </location>
</feature>
<feature type="transmembrane region" description="Helical" evidence="6">
    <location>
        <begin position="394"/>
        <end position="414"/>
    </location>
</feature>
<feature type="transmembrane region" description="Helical" evidence="6">
    <location>
        <begin position="84"/>
        <end position="103"/>
    </location>
</feature>
<evidence type="ECO:0000256" key="4">
    <source>
        <dbReference type="ARBA" id="ARBA00022989"/>
    </source>
</evidence>
<dbReference type="PANTHER" id="PTHR33406:SF13">
    <property type="entry name" value="MEMBRANE PROTEIN YDFJ"/>
    <property type="match status" value="1"/>
</dbReference>
<keyword evidence="4 6" id="KW-1133">Transmembrane helix</keyword>
<dbReference type="InterPro" id="IPR001036">
    <property type="entry name" value="Acrflvin-R"/>
</dbReference>
<feature type="transmembrane region" description="Helical" evidence="6">
    <location>
        <begin position="12"/>
        <end position="35"/>
    </location>
</feature>
<feature type="transmembrane region" description="Helical" evidence="6">
    <location>
        <begin position="115"/>
        <end position="138"/>
    </location>
</feature>
<dbReference type="Gene3D" id="1.20.1640.10">
    <property type="entry name" value="Multidrug efflux transporter AcrB transmembrane domain"/>
    <property type="match status" value="2"/>
</dbReference>
<comment type="caution">
    <text evidence="8">The sequence shown here is derived from an EMBL/GenBank/DDBJ whole genome shotgun (WGS) entry which is preliminary data.</text>
</comment>
<dbReference type="SUPFAM" id="SSF82866">
    <property type="entry name" value="Multidrug efflux transporter AcrB transmembrane domain"/>
    <property type="match status" value="2"/>
</dbReference>
<proteinExistence type="predicted"/>
<feature type="transmembrane region" description="Helical" evidence="6">
    <location>
        <begin position="367"/>
        <end position="387"/>
    </location>
</feature>
<evidence type="ECO:0000256" key="6">
    <source>
        <dbReference type="SAM" id="Phobius"/>
    </source>
</evidence>
<dbReference type="GO" id="GO:0022857">
    <property type="term" value="F:transmembrane transporter activity"/>
    <property type="evidence" value="ECO:0007669"/>
    <property type="project" value="InterPro"/>
</dbReference>
<reference evidence="8" key="1">
    <citation type="journal article" date="2020" name="mSystems">
        <title>Genome- and Community-Level Interaction Insights into Carbon Utilization and Element Cycling Functions of Hydrothermarchaeota in Hydrothermal Sediment.</title>
        <authorList>
            <person name="Zhou Z."/>
            <person name="Liu Y."/>
            <person name="Xu W."/>
            <person name="Pan J."/>
            <person name="Luo Z.H."/>
            <person name="Li M."/>
        </authorList>
    </citation>
    <scope>NUCLEOTIDE SEQUENCE [LARGE SCALE GENOMIC DNA]</scope>
    <source>
        <strain evidence="8">HyVt-535</strain>
    </source>
</reference>
<dbReference type="InterPro" id="IPR050545">
    <property type="entry name" value="Mycobact_MmpL"/>
</dbReference>
<dbReference type="InterPro" id="IPR000731">
    <property type="entry name" value="SSD"/>
</dbReference>
<evidence type="ECO:0000256" key="1">
    <source>
        <dbReference type="ARBA" id="ARBA00004651"/>
    </source>
</evidence>
<keyword evidence="5 6" id="KW-0472">Membrane</keyword>
<feature type="transmembrane region" description="Helical" evidence="6">
    <location>
        <begin position="166"/>
        <end position="183"/>
    </location>
</feature>
<protein>
    <submittedName>
        <fullName evidence="8">RND transporter</fullName>
    </submittedName>
</protein>
<dbReference type="Pfam" id="PF03176">
    <property type="entry name" value="MMPL"/>
    <property type="match status" value="2"/>
</dbReference>
<keyword evidence="2" id="KW-1003">Cell membrane</keyword>
<dbReference type="InterPro" id="IPR004869">
    <property type="entry name" value="MMPL_dom"/>
</dbReference>
<evidence type="ECO:0000313" key="8">
    <source>
        <dbReference type="EMBL" id="HHH13241.1"/>
    </source>
</evidence>
<dbReference type="Proteomes" id="UP000886100">
    <property type="component" value="Unassembled WGS sequence"/>
</dbReference>
<organism evidence="8">
    <name type="scientific">Thiolapillus brandeum</name>
    <dbReference type="NCBI Taxonomy" id="1076588"/>
    <lineage>
        <taxon>Bacteria</taxon>
        <taxon>Pseudomonadati</taxon>
        <taxon>Pseudomonadota</taxon>
        <taxon>Gammaproteobacteria</taxon>
        <taxon>Chromatiales</taxon>
        <taxon>Sedimenticolaceae</taxon>
        <taxon>Thiolapillus</taxon>
    </lineage>
</organism>
<feature type="transmembrane region" description="Helical" evidence="6">
    <location>
        <begin position="461"/>
        <end position="485"/>
    </location>
</feature>
<evidence type="ECO:0000256" key="3">
    <source>
        <dbReference type="ARBA" id="ARBA00022692"/>
    </source>
</evidence>
<feature type="non-terminal residue" evidence="8">
    <location>
        <position position="1"/>
    </location>
</feature>
<dbReference type="PROSITE" id="PS50156">
    <property type="entry name" value="SSD"/>
    <property type="match status" value="1"/>
</dbReference>